<evidence type="ECO:0000313" key="10">
    <source>
        <dbReference type="Proteomes" id="UP000295727"/>
    </source>
</evidence>
<gene>
    <name evidence="9" type="ORF">E1956_41110</name>
</gene>
<evidence type="ECO:0000259" key="7">
    <source>
        <dbReference type="PROSITE" id="PS51085"/>
    </source>
</evidence>
<proteinExistence type="predicted"/>
<keyword evidence="3" id="KW-0479">Metal-binding</keyword>
<protein>
    <submittedName>
        <fullName evidence="9">Oxidoreductase</fullName>
    </submittedName>
</protein>
<dbReference type="InterPro" id="IPR036010">
    <property type="entry name" value="2Fe-2S_ferredoxin-like_sf"/>
</dbReference>
<keyword evidence="6" id="KW-0411">Iron-sulfur</keyword>
<reference evidence="9 10" key="1">
    <citation type="submission" date="2019-03" db="EMBL/GenBank/DDBJ databases">
        <title>Paraburkholderia sp. 7MH5, isolated from subtropical forest soil.</title>
        <authorList>
            <person name="Gao Z.-H."/>
            <person name="Qiu L.-H."/>
        </authorList>
    </citation>
    <scope>NUCLEOTIDE SEQUENCE [LARGE SCALE GENOMIC DNA]</scope>
    <source>
        <strain evidence="9 10">7MH5</strain>
    </source>
</reference>
<sequence>METVKSPVGDTLQVRVSARTPLAEDILGYEFTPVSDTPLPDFEAGAHIDVHLPGGLVRQYSLYDLPGDTPRYRIGVLRDARSRGGSVAFHESVQEGDTLSISVPRNHFALQSGPDRSILFAGGIGITPILSMAQQLARENRPFELHYCGRSLPRMALIDRLRQIASPDGVQAQMQAQVHMHMDDGPAEQQLDARAAIGAPSADRHLYVCGPTGFMDTILQTARELGWDEGHLHREYFAAAPIETSGDERFEIEIHSSGQVIEVAAGQSVAHALLDAGFDLPLSCEQGVCGTCVTKVLAGVPDHRDLYLTDDERASNDCFLPCCSRARTSRLVLDL</sequence>
<dbReference type="InterPro" id="IPR001433">
    <property type="entry name" value="OxRdtase_FAD/NAD-bd"/>
</dbReference>
<dbReference type="Proteomes" id="UP000295727">
    <property type="component" value="Chromosome 4"/>
</dbReference>
<keyword evidence="2" id="KW-0001">2Fe-2S</keyword>
<feature type="domain" description="FAD-binding FR-type" evidence="8">
    <location>
        <begin position="9"/>
        <end position="111"/>
    </location>
</feature>
<evidence type="ECO:0000256" key="1">
    <source>
        <dbReference type="ARBA" id="ARBA00022630"/>
    </source>
</evidence>
<dbReference type="Pfam" id="PF00175">
    <property type="entry name" value="NAD_binding_1"/>
    <property type="match status" value="1"/>
</dbReference>
<keyword evidence="4" id="KW-0560">Oxidoreductase</keyword>
<dbReference type="GO" id="GO:0051537">
    <property type="term" value="F:2 iron, 2 sulfur cluster binding"/>
    <property type="evidence" value="ECO:0007669"/>
    <property type="project" value="UniProtKB-KW"/>
</dbReference>
<keyword evidence="5" id="KW-0408">Iron</keyword>
<dbReference type="InterPro" id="IPR006058">
    <property type="entry name" value="2Fe2S_fd_BS"/>
</dbReference>
<dbReference type="EMBL" id="CP038151">
    <property type="protein sequence ID" value="QBR03523.1"/>
    <property type="molecule type" value="Genomic_DNA"/>
</dbReference>
<dbReference type="AlphaFoldDB" id="A0A4V1B0P8"/>
<dbReference type="OrthoDB" id="544091at2"/>
<evidence type="ECO:0000256" key="5">
    <source>
        <dbReference type="ARBA" id="ARBA00023004"/>
    </source>
</evidence>
<name>A0A4V1B0P8_9BURK</name>
<evidence type="ECO:0000256" key="4">
    <source>
        <dbReference type="ARBA" id="ARBA00023002"/>
    </source>
</evidence>
<evidence type="ECO:0000259" key="8">
    <source>
        <dbReference type="PROSITE" id="PS51384"/>
    </source>
</evidence>
<dbReference type="KEGG" id="ppai:E1956_41110"/>
<dbReference type="PROSITE" id="PS51085">
    <property type="entry name" value="2FE2S_FER_2"/>
    <property type="match status" value="1"/>
</dbReference>
<dbReference type="InterPro" id="IPR017927">
    <property type="entry name" value="FAD-bd_FR_type"/>
</dbReference>
<dbReference type="SUPFAM" id="SSF52343">
    <property type="entry name" value="Ferredoxin reductase-like, C-terminal NADP-linked domain"/>
    <property type="match status" value="1"/>
</dbReference>
<dbReference type="InterPro" id="IPR017938">
    <property type="entry name" value="Riboflavin_synthase-like_b-brl"/>
</dbReference>
<dbReference type="InterPro" id="IPR050415">
    <property type="entry name" value="MRET"/>
</dbReference>
<dbReference type="Gene3D" id="3.40.50.80">
    <property type="entry name" value="Nucleotide-binding domain of ferredoxin-NADP reductase (FNR) module"/>
    <property type="match status" value="1"/>
</dbReference>
<evidence type="ECO:0000256" key="3">
    <source>
        <dbReference type="ARBA" id="ARBA00022723"/>
    </source>
</evidence>
<dbReference type="FunFam" id="3.10.20.30:FF:000034">
    <property type="entry name" value="Vanillate monooxygenase, oxidoreductase subunit"/>
    <property type="match status" value="1"/>
</dbReference>
<dbReference type="PANTHER" id="PTHR47354:SF1">
    <property type="entry name" value="CARNITINE MONOOXYGENASE REDUCTASE SUBUNIT"/>
    <property type="match status" value="1"/>
</dbReference>
<dbReference type="SUPFAM" id="SSF54292">
    <property type="entry name" value="2Fe-2S ferredoxin-like"/>
    <property type="match status" value="1"/>
</dbReference>
<dbReference type="Pfam" id="PF00111">
    <property type="entry name" value="Fer2"/>
    <property type="match status" value="1"/>
</dbReference>
<dbReference type="RefSeq" id="WP_134759023.1">
    <property type="nucleotide sequence ID" value="NZ_CP038151.1"/>
</dbReference>
<dbReference type="PANTHER" id="PTHR47354">
    <property type="entry name" value="NADH OXIDOREDUCTASE HCR"/>
    <property type="match status" value="1"/>
</dbReference>
<evidence type="ECO:0000256" key="2">
    <source>
        <dbReference type="ARBA" id="ARBA00022714"/>
    </source>
</evidence>
<dbReference type="GO" id="GO:0016491">
    <property type="term" value="F:oxidoreductase activity"/>
    <property type="evidence" value="ECO:0007669"/>
    <property type="project" value="UniProtKB-KW"/>
</dbReference>
<feature type="domain" description="2Fe-2S ferredoxin-type" evidence="7">
    <location>
        <begin position="248"/>
        <end position="335"/>
    </location>
</feature>
<dbReference type="PRINTS" id="PR00409">
    <property type="entry name" value="PHDIOXRDTASE"/>
</dbReference>
<dbReference type="CDD" id="cd00207">
    <property type="entry name" value="fer2"/>
    <property type="match status" value="1"/>
</dbReference>
<dbReference type="Gene3D" id="3.10.20.30">
    <property type="match status" value="1"/>
</dbReference>
<dbReference type="Gene3D" id="2.40.30.10">
    <property type="entry name" value="Translation factors"/>
    <property type="match status" value="1"/>
</dbReference>
<organism evidence="9 10">
    <name type="scientific">Paraburkholderia pallida</name>
    <dbReference type="NCBI Taxonomy" id="2547399"/>
    <lineage>
        <taxon>Bacteria</taxon>
        <taxon>Pseudomonadati</taxon>
        <taxon>Pseudomonadota</taxon>
        <taxon>Betaproteobacteria</taxon>
        <taxon>Burkholderiales</taxon>
        <taxon>Burkholderiaceae</taxon>
        <taxon>Paraburkholderia</taxon>
    </lineage>
</organism>
<dbReference type="SUPFAM" id="SSF63380">
    <property type="entry name" value="Riboflavin synthase domain-like"/>
    <property type="match status" value="1"/>
</dbReference>
<accession>A0A4V1B0P8</accession>
<dbReference type="InterPro" id="IPR001041">
    <property type="entry name" value="2Fe-2S_ferredoxin-type"/>
</dbReference>
<dbReference type="PROSITE" id="PS00197">
    <property type="entry name" value="2FE2S_FER_1"/>
    <property type="match status" value="1"/>
</dbReference>
<dbReference type="PROSITE" id="PS51384">
    <property type="entry name" value="FAD_FR"/>
    <property type="match status" value="1"/>
</dbReference>
<keyword evidence="1" id="KW-0285">Flavoprotein</keyword>
<dbReference type="GO" id="GO:0046872">
    <property type="term" value="F:metal ion binding"/>
    <property type="evidence" value="ECO:0007669"/>
    <property type="project" value="UniProtKB-KW"/>
</dbReference>
<dbReference type="InterPro" id="IPR012675">
    <property type="entry name" value="Beta-grasp_dom_sf"/>
</dbReference>
<evidence type="ECO:0000313" key="9">
    <source>
        <dbReference type="EMBL" id="QBR03523.1"/>
    </source>
</evidence>
<dbReference type="InterPro" id="IPR039261">
    <property type="entry name" value="FNR_nucleotide-bd"/>
</dbReference>
<keyword evidence="10" id="KW-1185">Reference proteome</keyword>
<evidence type="ECO:0000256" key="6">
    <source>
        <dbReference type="ARBA" id="ARBA00023014"/>
    </source>
</evidence>
<dbReference type="CDD" id="cd06185">
    <property type="entry name" value="PDR_like"/>
    <property type="match status" value="1"/>
</dbReference>